<accession>M0DD05</accession>
<evidence type="ECO:0000313" key="2">
    <source>
        <dbReference type="Proteomes" id="UP000011513"/>
    </source>
</evidence>
<sequence>MERAEVLDDYFTDITVVEEDIDEATGWQRIDDLPGLWEQAFEEV</sequence>
<dbReference type="InParanoid" id="M0DD05"/>
<organism evidence="1 2">
    <name type="scientific">Halogeometricum pallidum JCM 14848</name>
    <dbReference type="NCBI Taxonomy" id="1227487"/>
    <lineage>
        <taxon>Archaea</taxon>
        <taxon>Methanobacteriati</taxon>
        <taxon>Methanobacteriota</taxon>
        <taxon>Stenosarchaea group</taxon>
        <taxon>Halobacteria</taxon>
        <taxon>Halobacteriales</taxon>
        <taxon>Haloferacaceae</taxon>
        <taxon>Halogeometricum</taxon>
    </lineage>
</organism>
<dbReference type="RefSeq" id="WP_008385495.1">
    <property type="nucleotide sequence ID" value="NZ_AOIV01000015.1"/>
</dbReference>
<proteinExistence type="predicted"/>
<comment type="caution">
    <text evidence="1">The sequence shown here is derived from an EMBL/GenBank/DDBJ whole genome shotgun (WGS) entry which is preliminary data.</text>
</comment>
<evidence type="ECO:0000313" key="1">
    <source>
        <dbReference type="EMBL" id="ELZ32009.1"/>
    </source>
</evidence>
<dbReference type="Proteomes" id="UP000011513">
    <property type="component" value="Unassembled WGS sequence"/>
</dbReference>
<protein>
    <submittedName>
        <fullName evidence="1">Uncharacterized protein</fullName>
    </submittedName>
</protein>
<gene>
    <name evidence="1" type="ORF">C474_07582</name>
</gene>
<keyword evidence="2" id="KW-1185">Reference proteome</keyword>
<dbReference type="eggNOG" id="arCOG11507">
    <property type="taxonomic scope" value="Archaea"/>
</dbReference>
<dbReference type="AlphaFoldDB" id="M0DD05"/>
<reference evidence="1 2" key="1">
    <citation type="journal article" date="2014" name="PLoS Genet.">
        <title>Phylogenetically driven sequencing of extremely halophilic archaea reveals strategies for static and dynamic osmo-response.</title>
        <authorList>
            <person name="Becker E.A."/>
            <person name="Seitzer P.M."/>
            <person name="Tritt A."/>
            <person name="Larsen D."/>
            <person name="Krusor M."/>
            <person name="Yao A.I."/>
            <person name="Wu D."/>
            <person name="Madern D."/>
            <person name="Eisen J.A."/>
            <person name="Darling A.E."/>
            <person name="Facciotti M.T."/>
        </authorList>
    </citation>
    <scope>NUCLEOTIDE SEQUENCE [LARGE SCALE GENOMIC DNA]</scope>
    <source>
        <strain evidence="1 2">JCM 14848</strain>
    </source>
</reference>
<dbReference type="EMBL" id="AOIV01000015">
    <property type="protein sequence ID" value="ELZ32009.1"/>
    <property type="molecule type" value="Genomic_DNA"/>
</dbReference>
<name>M0DD05_HALPD</name>